<gene>
    <name evidence="2" type="ORF">KI809_08045</name>
</gene>
<name>A0AAW4L7I6_9BACT</name>
<organism evidence="2 3">
    <name type="scientific">Geoanaerobacter pelophilus</name>
    <dbReference type="NCBI Taxonomy" id="60036"/>
    <lineage>
        <taxon>Bacteria</taxon>
        <taxon>Pseudomonadati</taxon>
        <taxon>Thermodesulfobacteriota</taxon>
        <taxon>Desulfuromonadia</taxon>
        <taxon>Geobacterales</taxon>
        <taxon>Geobacteraceae</taxon>
        <taxon>Geoanaerobacter</taxon>
    </lineage>
</organism>
<comment type="caution">
    <text evidence="2">The sequence shown here is derived from an EMBL/GenBank/DDBJ whole genome shotgun (WGS) entry which is preliminary data.</text>
</comment>
<accession>A0AAW4L7I6</accession>
<sequence>MQPKSIIIFIIAVAVSTLAASYRFHDSAHAMGTLKKGGGVTRHPPELDGQKQSGSLIVTAKVIPPFRGDARVVLEGAPGYSYALHNSEPAIRLPFHHRPMFRDNVYHDLRPNDRVALWVVMKKRAQLPVVINQAQKQDAEAVCCPLDPDTSNVAPGKQPGQRPEKKGPMLAFYDNRSNERLLAVPIRFTGTGGGRHGE</sequence>
<keyword evidence="3" id="KW-1185">Reference proteome</keyword>
<dbReference type="EMBL" id="JAHCVJ010000002">
    <property type="protein sequence ID" value="MBT0664251.1"/>
    <property type="molecule type" value="Genomic_DNA"/>
</dbReference>
<dbReference type="Proteomes" id="UP000811899">
    <property type="component" value="Unassembled WGS sequence"/>
</dbReference>
<evidence type="ECO:0000313" key="2">
    <source>
        <dbReference type="EMBL" id="MBT0664251.1"/>
    </source>
</evidence>
<protein>
    <submittedName>
        <fullName evidence="2">Uncharacterized protein</fullName>
    </submittedName>
</protein>
<evidence type="ECO:0000313" key="3">
    <source>
        <dbReference type="Proteomes" id="UP000811899"/>
    </source>
</evidence>
<reference evidence="2 3" key="1">
    <citation type="submission" date="2021-05" db="EMBL/GenBank/DDBJ databases">
        <title>The draft genome of Geobacter pelophilus DSM 12255.</title>
        <authorList>
            <person name="Xu Z."/>
            <person name="Masuda Y."/>
            <person name="Itoh H."/>
            <person name="Senoo K."/>
        </authorList>
    </citation>
    <scope>NUCLEOTIDE SEQUENCE [LARGE SCALE GENOMIC DNA]</scope>
    <source>
        <strain evidence="2 3">DSM 12255</strain>
    </source>
</reference>
<proteinExistence type="predicted"/>
<dbReference type="RefSeq" id="WP_214171010.1">
    <property type="nucleotide sequence ID" value="NZ_JAHCVJ010000002.1"/>
</dbReference>
<evidence type="ECO:0000256" key="1">
    <source>
        <dbReference type="SAM" id="MobiDB-lite"/>
    </source>
</evidence>
<dbReference type="AlphaFoldDB" id="A0AAW4L7I6"/>
<feature type="region of interest" description="Disordered" evidence="1">
    <location>
        <begin position="148"/>
        <end position="169"/>
    </location>
</feature>